<evidence type="ECO:0000256" key="1">
    <source>
        <dbReference type="SAM" id="MobiDB-lite"/>
    </source>
</evidence>
<sequence length="876" mass="100264">MDPLQKLLNNNKPNSWYTCKTPLMKDVPIKLDVEDRKNLMSLKMKACKIEQKIEERRKRKREEMMQACLFVQQKIQSRPKKNQQSLSSASSNTVTPENTPHPQERATQLQGNASYHQERATNNQVNTPHLQDNISRHYQEPVEQNKTPELHPSISENNIVQQMDELMDLKDEQDELESWYEIEKIKLAAKYDQMRLENIRRQKSIIENSHDMLVMSVEKNTPLKSFQNQSHQQLDSPVLFQDSESSRYHSGSITRSSPNTSDSSLPKSYSSNHSQSEQQQKVHFTITSESDENPVITKSHSPSECIKGIESAQNQYPPQYDIQDSLTHSQQSPNQQNSEPEMIYQDPPSNVLQNGPSPTSATNSYFSSQNNALQNQSLTDNMNNRNANSSPNSNASQNHQEQSKPNSELNNPEKFSRDSIANMVGFGSELLLRHYQSVDAKLRRKSRATKFFTTPESNKKKQATKLITYSTDLSPYPTTNIEGDFNTPGNVFTSQLTTPCTEQREFQQPTESTRKLINNNQENTPYPGYVNKFTEDLSPAVQSPCVVNQNHIDTPFPKPQNQHPYTTIDQRQFQQRNHNLSHNSNQNAGIPLSKSTLHIPSKLTNKSISTPALNQDSPRVTNKTIMTVSTPNIHDSQDSIEKTSTPHEAQRFSSPRQNFHHLSLIYGDEIPRMDICNEDQNRSFHQQRCSPLFALYKGFMVRRLLKTRKVNEIIKTIKDTRSFLSDIDKENRGKFNLADRQLRTRLLDEVSTKQGKLNDILTMSPSDQWTIIKKDRKQKQDKIQQPRNSRPSMMVDKRPKTAPATKKLSAASLKTMKRRQENLHNINNNRPKTAPPPKTPVKQGVSKKTASQRPKSTGRGALKPIQSPHSPTMKKR</sequence>
<dbReference type="GO" id="GO:1903723">
    <property type="term" value="P:negative regulation of centriole elongation"/>
    <property type="evidence" value="ECO:0007669"/>
    <property type="project" value="TreeGrafter"/>
</dbReference>
<proteinExistence type="predicted"/>
<name>A0A7M5X366_9CNID</name>
<dbReference type="EnsemblMetazoa" id="CLYHEMT016774.2">
    <property type="protein sequence ID" value="CLYHEMP016774.2"/>
    <property type="gene ID" value="CLYHEMG016774"/>
</dbReference>
<feature type="compositionally biased region" description="Polar residues" evidence="1">
    <location>
        <begin position="399"/>
        <end position="410"/>
    </location>
</feature>
<feature type="compositionally biased region" description="Low complexity" evidence="1">
    <location>
        <begin position="381"/>
        <end position="398"/>
    </location>
</feature>
<dbReference type="Proteomes" id="UP000594262">
    <property type="component" value="Unplaced"/>
</dbReference>
<dbReference type="GeneID" id="136815340"/>
<reference evidence="2" key="1">
    <citation type="submission" date="2021-01" db="UniProtKB">
        <authorList>
            <consortium name="EnsemblMetazoa"/>
        </authorList>
    </citation>
    <scope>IDENTIFICATION</scope>
</reference>
<evidence type="ECO:0000313" key="3">
    <source>
        <dbReference type="Proteomes" id="UP000594262"/>
    </source>
</evidence>
<dbReference type="RefSeq" id="XP_066927883.1">
    <property type="nucleotide sequence ID" value="XM_067071782.1"/>
</dbReference>
<dbReference type="PANTHER" id="PTHR13594">
    <property type="entry name" value="CENTRIOLAR COILED-COIL PROTEIN OF 110 KDA"/>
    <property type="match status" value="1"/>
</dbReference>
<dbReference type="InterPro" id="IPR033207">
    <property type="entry name" value="CCP110"/>
</dbReference>
<feature type="region of interest" description="Disordered" evidence="1">
    <location>
        <begin position="74"/>
        <end position="114"/>
    </location>
</feature>
<dbReference type="OrthoDB" id="5980452at2759"/>
<feature type="compositionally biased region" description="Polar residues" evidence="1">
    <location>
        <begin position="82"/>
        <end position="114"/>
    </location>
</feature>
<dbReference type="PANTHER" id="PTHR13594:SF1">
    <property type="entry name" value="CENTRIOLAR COILED-COIL PROTEIN OF 110 KDA"/>
    <property type="match status" value="1"/>
</dbReference>
<feature type="compositionally biased region" description="Polar residues" evidence="1">
    <location>
        <begin position="347"/>
        <end position="366"/>
    </location>
</feature>
<feature type="region of interest" description="Disordered" evidence="1">
    <location>
        <begin position="324"/>
        <end position="366"/>
    </location>
</feature>
<accession>A0A7M5X366</accession>
<dbReference type="GO" id="GO:0005814">
    <property type="term" value="C:centriole"/>
    <property type="evidence" value="ECO:0007669"/>
    <property type="project" value="InterPro"/>
</dbReference>
<feature type="compositionally biased region" description="Low complexity" evidence="1">
    <location>
        <begin position="329"/>
        <end position="341"/>
    </location>
</feature>
<dbReference type="GO" id="GO:0032465">
    <property type="term" value="P:regulation of cytokinesis"/>
    <property type="evidence" value="ECO:0007669"/>
    <property type="project" value="InterPro"/>
</dbReference>
<protein>
    <submittedName>
        <fullName evidence="2">Uncharacterized protein</fullName>
    </submittedName>
</protein>
<feature type="region of interest" description="Disordered" evidence="1">
    <location>
        <begin position="244"/>
        <end position="282"/>
    </location>
</feature>
<keyword evidence="3" id="KW-1185">Reference proteome</keyword>
<dbReference type="AlphaFoldDB" id="A0A7M5X366"/>
<feature type="compositionally biased region" description="Polar residues" evidence="1">
    <location>
        <begin position="248"/>
        <end position="282"/>
    </location>
</feature>
<feature type="region of interest" description="Disordered" evidence="1">
    <location>
        <begin position="770"/>
        <end position="876"/>
    </location>
</feature>
<evidence type="ECO:0000313" key="2">
    <source>
        <dbReference type="EnsemblMetazoa" id="CLYHEMP016774.2"/>
    </source>
</evidence>
<feature type="region of interest" description="Disordered" evidence="1">
    <location>
        <begin position="379"/>
        <end position="414"/>
    </location>
</feature>
<feature type="compositionally biased region" description="Polar residues" evidence="1">
    <location>
        <begin position="846"/>
        <end position="855"/>
    </location>
</feature>
<dbReference type="GO" id="GO:0032053">
    <property type="term" value="P:ciliary basal body organization"/>
    <property type="evidence" value="ECO:0007669"/>
    <property type="project" value="TreeGrafter"/>
</dbReference>
<dbReference type="GO" id="GO:0007099">
    <property type="term" value="P:centriole replication"/>
    <property type="evidence" value="ECO:0007669"/>
    <property type="project" value="InterPro"/>
</dbReference>
<organism evidence="2 3">
    <name type="scientific">Clytia hemisphaerica</name>
    <dbReference type="NCBI Taxonomy" id="252671"/>
    <lineage>
        <taxon>Eukaryota</taxon>
        <taxon>Metazoa</taxon>
        <taxon>Cnidaria</taxon>
        <taxon>Hydrozoa</taxon>
        <taxon>Hydroidolina</taxon>
        <taxon>Leptothecata</taxon>
        <taxon>Obeliida</taxon>
        <taxon>Clytiidae</taxon>
        <taxon>Clytia</taxon>
    </lineage>
</organism>